<dbReference type="EMBL" id="QFQP01000018">
    <property type="protein sequence ID" value="PZR10154.1"/>
    <property type="molecule type" value="Genomic_DNA"/>
</dbReference>
<feature type="chain" id="PRO_5016116112" description="EGF-like domain-containing protein" evidence="1">
    <location>
        <begin position="21"/>
        <end position="443"/>
    </location>
</feature>
<dbReference type="Proteomes" id="UP000249061">
    <property type="component" value="Unassembled WGS sequence"/>
</dbReference>
<evidence type="ECO:0008006" key="4">
    <source>
        <dbReference type="Google" id="ProtNLM"/>
    </source>
</evidence>
<dbReference type="PROSITE" id="PS51257">
    <property type="entry name" value="PROKAR_LIPOPROTEIN"/>
    <property type="match status" value="1"/>
</dbReference>
<keyword evidence="1" id="KW-0732">Signal</keyword>
<name>A0A2W5V347_9BACT</name>
<protein>
    <recommendedName>
        <fullName evidence="4">EGF-like domain-containing protein</fullName>
    </recommendedName>
</protein>
<accession>A0A2W5V347</accession>
<evidence type="ECO:0000313" key="2">
    <source>
        <dbReference type="EMBL" id="PZR10154.1"/>
    </source>
</evidence>
<evidence type="ECO:0000313" key="3">
    <source>
        <dbReference type="Proteomes" id="UP000249061"/>
    </source>
</evidence>
<reference evidence="2 3" key="1">
    <citation type="submission" date="2017-08" db="EMBL/GenBank/DDBJ databases">
        <title>Infants hospitalized years apart are colonized by the same room-sourced microbial strains.</title>
        <authorList>
            <person name="Brooks B."/>
            <person name="Olm M.R."/>
            <person name="Firek B.A."/>
            <person name="Baker R."/>
            <person name="Thomas B.C."/>
            <person name="Morowitz M.J."/>
            <person name="Banfield J.F."/>
        </authorList>
    </citation>
    <scope>NUCLEOTIDE SEQUENCE [LARGE SCALE GENOMIC DNA]</scope>
    <source>
        <strain evidence="2">S2_003_000_R2_14</strain>
    </source>
</reference>
<evidence type="ECO:0000256" key="1">
    <source>
        <dbReference type="SAM" id="SignalP"/>
    </source>
</evidence>
<feature type="signal peptide" evidence="1">
    <location>
        <begin position="1"/>
        <end position="20"/>
    </location>
</feature>
<sequence length="443" mass="43619">MWKNLCVAAVAAGVMGVVGASCSGSTNICVERNIRCTAPLTCDSGDGVCKCGGRGGIVCGEGQVCDPVANTCVSNRCNNVDCSAKPGTSCDVLTGECKCGGTGGSVCEAGTECNPNAKACVPISNCNEVACPLNQQCDAPTGRCLCGTASCAPGESCSVDGTNNKLCKADNCTGVACTGSTSCDPADGICKCNGVVCQSGQACSCPASADGGCMADARVCRVSSLCSGVTCGNGTTCDPSDGQCKCGGPGGPVCASNQICNLGPPPQCEGGQQCSQPDGGAKVCPGGTSCDPEDGQCKCGGRGGTLCAPAGTDDGGVVSPAEICISNPVQQVCRRPCDTRNPECGAGSYCYFDSSAATPAAYCAVPSGMQAAETGCTTPTSCFTTVNNLSSPLHCLNLSLGQTGICKAYCDVAAGMAGCLQDVARSCDQIPGAPAGVGYCRAN</sequence>
<gene>
    <name evidence="2" type="ORF">DI536_20175</name>
</gene>
<dbReference type="AlphaFoldDB" id="A0A2W5V347"/>
<proteinExistence type="predicted"/>
<organism evidence="2 3">
    <name type="scientific">Archangium gephyra</name>
    <dbReference type="NCBI Taxonomy" id="48"/>
    <lineage>
        <taxon>Bacteria</taxon>
        <taxon>Pseudomonadati</taxon>
        <taxon>Myxococcota</taxon>
        <taxon>Myxococcia</taxon>
        <taxon>Myxococcales</taxon>
        <taxon>Cystobacterineae</taxon>
        <taxon>Archangiaceae</taxon>
        <taxon>Archangium</taxon>
    </lineage>
</organism>
<comment type="caution">
    <text evidence="2">The sequence shown here is derived from an EMBL/GenBank/DDBJ whole genome shotgun (WGS) entry which is preliminary data.</text>
</comment>